<dbReference type="EMBL" id="RBAK01000005">
    <property type="protein sequence ID" value="RKN46198.1"/>
    <property type="molecule type" value="Genomic_DNA"/>
</dbReference>
<evidence type="ECO:0000313" key="4">
    <source>
        <dbReference type="Proteomes" id="UP000281726"/>
    </source>
</evidence>
<evidence type="ECO:0000256" key="2">
    <source>
        <dbReference type="SAM" id="Phobius"/>
    </source>
</evidence>
<feature type="compositionally biased region" description="Basic and acidic residues" evidence="1">
    <location>
        <begin position="257"/>
        <end position="268"/>
    </location>
</feature>
<keyword evidence="2" id="KW-0472">Membrane</keyword>
<sequence length="268" mass="25663">MSVALDASTAAGVAGLLVRGVVEAVCFRVAFRAVALTGVALSGVALSGVASTGVASAGVAPLAGVAFSAGVAFVAGAAFLTGVVLFAGATLPAGVAFVAGAAFPAGAVLRVPAPGRGVAVRSAVAPASPGASGPSVSWTEGDSSSPGRPVPDPRAASAAVWVGSPGLSGSDVPTRSGSVDRAVWRGNVRSGSGGWKRTVGAGFARRVGRLAVSGSGSGSGGAGGGVKAAFGERRRPPAAGSRRVGSLDGCSCISMERSGDHARVQRST</sequence>
<feature type="transmembrane region" description="Helical" evidence="2">
    <location>
        <begin position="34"/>
        <end position="55"/>
    </location>
</feature>
<reference evidence="3 4" key="1">
    <citation type="journal article" date="2004" name="Syst. Appl. Microbiol.">
        <title>Cryptoendolithic actinomycetes from antarctic sandstone rock samples: Micromonospora endolithica sp. nov. and two isolates related to Micromonospora coerulea Jensen 1932.</title>
        <authorList>
            <person name="Hirsch P."/>
            <person name="Mevs U."/>
            <person name="Kroppenstedt R.M."/>
            <person name="Schumann P."/>
            <person name="Stackebrandt E."/>
        </authorList>
    </citation>
    <scope>NUCLEOTIDE SEQUENCE [LARGE SCALE GENOMIC DNA]</scope>
    <source>
        <strain evidence="3 4">JCM 12677</strain>
    </source>
</reference>
<keyword evidence="4" id="KW-1185">Reference proteome</keyword>
<accession>A0A3A9ZCY8</accession>
<keyword evidence="2" id="KW-1133">Transmembrane helix</keyword>
<feature type="region of interest" description="Disordered" evidence="1">
    <location>
        <begin position="213"/>
        <end position="268"/>
    </location>
</feature>
<dbReference type="AlphaFoldDB" id="A0A3A9ZCY8"/>
<feature type="compositionally biased region" description="Polar residues" evidence="1">
    <location>
        <begin position="137"/>
        <end position="146"/>
    </location>
</feature>
<comment type="caution">
    <text evidence="3">The sequence shown here is derived from an EMBL/GenBank/DDBJ whole genome shotgun (WGS) entry which is preliminary data.</text>
</comment>
<keyword evidence="2" id="KW-0812">Transmembrane</keyword>
<feature type="transmembrane region" description="Helical" evidence="2">
    <location>
        <begin position="62"/>
        <end position="87"/>
    </location>
</feature>
<evidence type="ECO:0000256" key="1">
    <source>
        <dbReference type="SAM" id="MobiDB-lite"/>
    </source>
</evidence>
<evidence type="ECO:0000313" key="3">
    <source>
        <dbReference type="EMBL" id="RKN46198.1"/>
    </source>
</evidence>
<name>A0A3A9ZCY8_9ACTN</name>
<proteinExistence type="predicted"/>
<feature type="region of interest" description="Disordered" evidence="1">
    <location>
        <begin position="125"/>
        <end position="157"/>
    </location>
</feature>
<organism evidence="3 4">
    <name type="scientific">Micromonospora endolithica</name>
    <dbReference type="NCBI Taxonomy" id="230091"/>
    <lineage>
        <taxon>Bacteria</taxon>
        <taxon>Bacillati</taxon>
        <taxon>Actinomycetota</taxon>
        <taxon>Actinomycetes</taxon>
        <taxon>Micromonosporales</taxon>
        <taxon>Micromonosporaceae</taxon>
        <taxon>Micromonospora</taxon>
    </lineage>
</organism>
<feature type="compositionally biased region" description="Low complexity" evidence="1">
    <location>
        <begin position="125"/>
        <end position="136"/>
    </location>
</feature>
<feature type="compositionally biased region" description="Gly residues" evidence="1">
    <location>
        <begin position="215"/>
        <end position="226"/>
    </location>
</feature>
<protein>
    <submittedName>
        <fullName evidence="3">Uncharacterized protein</fullName>
    </submittedName>
</protein>
<feature type="transmembrane region" description="Helical" evidence="2">
    <location>
        <begin position="93"/>
        <end position="111"/>
    </location>
</feature>
<dbReference type="Proteomes" id="UP000281726">
    <property type="component" value="Unassembled WGS sequence"/>
</dbReference>
<gene>
    <name evidence="3" type="ORF">D7223_14785</name>
</gene>